<protein>
    <recommendedName>
        <fullName evidence="3">Glutelin</fullName>
    </recommendedName>
</protein>
<gene>
    <name evidence="2" type="ORF">CARN2_3131</name>
</gene>
<dbReference type="EMBL" id="CABM01000046">
    <property type="protein sequence ID" value="CBH97657.1"/>
    <property type="molecule type" value="Genomic_DNA"/>
</dbReference>
<organism evidence="2">
    <name type="scientific">mine drainage metagenome</name>
    <dbReference type="NCBI Taxonomy" id="410659"/>
    <lineage>
        <taxon>unclassified sequences</taxon>
        <taxon>metagenomes</taxon>
        <taxon>ecological metagenomes</taxon>
    </lineage>
</organism>
<name>E6PRV1_9ZZZZ</name>
<accession>E6PRV1</accession>
<reference evidence="2" key="1">
    <citation type="submission" date="2009-10" db="EMBL/GenBank/DDBJ databases">
        <title>Diversity of trophic interactions inside an arsenic-rich microbial ecosystem.</title>
        <authorList>
            <person name="Bertin P.N."/>
            <person name="Heinrich-Salmeron A."/>
            <person name="Pelletier E."/>
            <person name="Goulhen-Chollet F."/>
            <person name="Arsene-Ploetze F."/>
            <person name="Gallien S."/>
            <person name="Calteau A."/>
            <person name="Vallenet D."/>
            <person name="Casiot C."/>
            <person name="Chane-Woon-Ming B."/>
            <person name="Giloteaux L."/>
            <person name="Barakat M."/>
            <person name="Bonnefoy V."/>
            <person name="Bruneel O."/>
            <person name="Chandler M."/>
            <person name="Cleiss J."/>
            <person name="Duran R."/>
            <person name="Elbaz-Poulichet F."/>
            <person name="Fonknechten N."/>
            <person name="Lauga B."/>
            <person name="Mornico D."/>
            <person name="Ortet P."/>
            <person name="Schaeffer C."/>
            <person name="Siguier P."/>
            <person name="Alexander Thil Smith A."/>
            <person name="Van Dorsselaer A."/>
            <person name="Weissenbach J."/>
            <person name="Medigue C."/>
            <person name="Le Paslier D."/>
        </authorList>
    </citation>
    <scope>NUCLEOTIDE SEQUENCE</scope>
</reference>
<evidence type="ECO:0000256" key="1">
    <source>
        <dbReference type="SAM" id="MobiDB-lite"/>
    </source>
</evidence>
<dbReference type="AlphaFoldDB" id="E6PRV1"/>
<comment type="caution">
    <text evidence="2">The sequence shown here is derived from an EMBL/GenBank/DDBJ whole genome shotgun (WGS) entry which is preliminary data.</text>
</comment>
<sequence>MMRTTVLKSLSAVALAVVLLPAAQADDNPFWSLAIGVPGVVANLGNAYPVAPQPVYMAPPVQYVPAPSYYMAQPYAPVPQYQYERPRRWRGDHRGEGDHGDGGDR</sequence>
<evidence type="ECO:0008006" key="3">
    <source>
        <dbReference type="Google" id="ProtNLM"/>
    </source>
</evidence>
<proteinExistence type="predicted"/>
<feature type="region of interest" description="Disordered" evidence="1">
    <location>
        <begin position="83"/>
        <end position="105"/>
    </location>
</feature>
<feature type="compositionally biased region" description="Basic and acidic residues" evidence="1">
    <location>
        <begin position="92"/>
        <end position="105"/>
    </location>
</feature>
<evidence type="ECO:0000313" key="2">
    <source>
        <dbReference type="EMBL" id="CBH97657.1"/>
    </source>
</evidence>